<evidence type="ECO:0000313" key="5">
    <source>
        <dbReference type="Proteomes" id="UP000009168"/>
    </source>
</evidence>
<proteinExistence type="predicted"/>
<protein>
    <submittedName>
        <fullName evidence="4">Divergent AAA domain protein</fullName>
    </submittedName>
</protein>
<dbReference type="GeneID" id="7839059"/>
<dbReference type="EMBL" id="GG662654">
    <property type="protein sequence ID" value="EAR98154.2"/>
    <property type="molecule type" value="Genomic_DNA"/>
</dbReference>
<keyword evidence="5" id="KW-1185">Reference proteome</keyword>
<dbReference type="PANTHER" id="PTHR30595">
    <property type="entry name" value="GLPR-RELATED TRANSCRIPTIONAL REPRESSOR"/>
    <property type="match status" value="1"/>
</dbReference>
<dbReference type="InterPro" id="IPR007421">
    <property type="entry name" value="Schlafen_AlbA_2_dom"/>
</dbReference>
<dbReference type="InParanoid" id="I7MKC3"/>
<feature type="compositionally biased region" description="Basic and acidic residues" evidence="2">
    <location>
        <begin position="307"/>
        <end position="321"/>
    </location>
</feature>
<evidence type="ECO:0000256" key="2">
    <source>
        <dbReference type="SAM" id="MobiDB-lite"/>
    </source>
</evidence>
<sequence>MQISRVIYFRTNECQLGNSCQFDDNQSLNCFDYHQKSDRRRFPYTKNRATGEYTLNYIDELCKKRCNKDDCPFAHNIYEQNYHPMRIKKEVCSDQQGCQFKIEEDEYLADTEEIVSLIDGNSGKQKSKNYCYKFHKNSEKEYYDQLRKKFEPQYIKMRENLLKNKLFVQGVADVSTQHDKEKFLNSTILNYTEFINEQQNHDIEESTYSDFNFQSSIYDQIIDLNDTKQSPFGLTVANNNKDESFLQNEIIEEENDNQSDIKQINKNEIINQENNDNNLKSQNSKNQKSYQTKDQKKSNFVSNSNKQIEEDKKSKQSREDSPLFPQNSKQMYSNQYETNNCQDNQQKSQKFDYVIDKAYQQLQDKILGQYTFVYNEIFDEDEGQMLEFKDYYFNQDDDSMNNGNQNLDIIINRTIQTILGFLNSKGGFIIFGIKDNKKIKGSQMNMDKFMNQISPILARCQPPVLEKHHKLHRLNLIGNQQNKIVILQVMPQKHKLFFDSKSQYFRRTNASVIKHENKELSHIMMENYKEYYKKKQENLKTKLEMLKKKEIEEEKQKIIDQQKRDYLALLKYIKSQSDINKITGVIEYKIQELENN</sequence>
<dbReference type="Pfam" id="PF04326">
    <property type="entry name" value="SLFN_AlbA_2"/>
    <property type="match status" value="1"/>
</dbReference>
<gene>
    <name evidence="4" type="ORF">TTHERM_00343530</name>
</gene>
<feature type="coiled-coil region" evidence="1">
    <location>
        <begin position="529"/>
        <end position="556"/>
    </location>
</feature>
<evidence type="ECO:0000313" key="4">
    <source>
        <dbReference type="EMBL" id="EAR98154.2"/>
    </source>
</evidence>
<dbReference type="RefSeq" id="XP_001018399.2">
    <property type="nucleotide sequence ID" value="XM_001018399.2"/>
</dbReference>
<feature type="compositionally biased region" description="Low complexity" evidence="2">
    <location>
        <begin position="272"/>
        <end position="289"/>
    </location>
</feature>
<dbReference type="Proteomes" id="UP000009168">
    <property type="component" value="Unassembled WGS sequence"/>
</dbReference>
<evidence type="ECO:0000259" key="3">
    <source>
        <dbReference type="Pfam" id="PF04326"/>
    </source>
</evidence>
<feature type="domain" description="Schlafen AlbA-2" evidence="3">
    <location>
        <begin position="382"/>
        <end position="512"/>
    </location>
</feature>
<keyword evidence="1" id="KW-0175">Coiled coil</keyword>
<dbReference type="InterPro" id="IPR038461">
    <property type="entry name" value="Schlafen_AlbA_2_dom_sf"/>
</dbReference>
<feature type="region of interest" description="Disordered" evidence="2">
    <location>
        <begin position="272"/>
        <end position="328"/>
    </location>
</feature>
<organism evidence="4 5">
    <name type="scientific">Tetrahymena thermophila (strain SB210)</name>
    <dbReference type="NCBI Taxonomy" id="312017"/>
    <lineage>
        <taxon>Eukaryota</taxon>
        <taxon>Sar</taxon>
        <taxon>Alveolata</taxon>
        <taxon>Ciliophora</taxon>
        <taxon>Intramacronucleata</taxon>
        <taxon>Oligohymenophorea</taxon>
        <taxon>Hymenostomatida</taxon>
        <taxon>Tetrahymenina</taxon>
        <taxon>Tetrahymenidae</taxon>
        <taxon>Tetrahymena</taxon>
    </lineage>
</organism>
<accession>I7MKC3</accession>
<dbReference type="Gene3D" id="3.30.950.30">
    <property type="entry name" value="Schlafen, AAA domain"/>
    <property type="match status" value="1"/>
</dbReference>
<reference evidence="5" key="1">
    <citation type="journal article" date="2006" name="PLoS Biol.">
        <title>Macronuclear genome sequence of the ciliate Tetrahymena thermophila, a model eukaryote.</title>
        <authorList>
            <person name="Eisen J.A."/>
            <person name="Coyne R.S."/>
            <person name="Wu M."/>
            <person name="Wu D."/>
            <person name="Thiagarajan M."/>
            <person name="Wortman J.R."/>
            <person name="Badger J.H."/>
            <person name="Ren Q."/>
            <person name="Amedeo P."/>
            <person name="Jones K.M."/>
            <person name="Tallon L.J."/>
            <person name="Delcher A.L."/>
            <person name="Salzberg S.L."/>
            <person name="Silva J.C."/>
            <person name="Haas B.J."/>
            <person name="Majoros W.H."/>
            <person name="Farzad M."/>
            <person name="Carlton J.M."/>
            <person name="Smith R.K. Jr."/>
            <person name="Garg J."/>
            <person name="Pearlman R.E."/>
            <person name="Karrer K.M."/>
            <person name="Sun L."/>
            <person name="Manning G."/>
            <person name="Elde N.C."/>
            <person name="Turkewitz A.P."/>
            <person name="Asai D.J."/>
            <person name="Wilkes D.E."/>
            <person name="Wang Y."/>
            <person name="Cai H."/>
            <person name="Collins K."/>
            <person name="Stewart B.A."/>
            <person name="Lee S.R."/>
            <person name="Wilamowska K."/>
            <person name="Weinberg Z."/>
            <person name="Ruzzo W.L."/>
            <person name="Wloga D."/>
            <person name="Gaertig J."/>
            <person name="Frankel J."/>
            <person name="Tsao C.-C."/>
            <person name="Gorovsky M.A."/>
            <person name="Keeling P.J."/>
            <person name="Waller R.F."/>
            <person name="Patron N.J."/>
            <person name="Cherry J.M."/>
            <person name="Stover N.A."/>
            <person name="Krieger C.J."/>
            <person name="del Toro C."/>
            <person name="Ryder H.F."/>
            <person name="Williamson S.C."/>
            <person name="Barbeau R.A."/>
            <person name="Hamilton E.P."/>
            <person name="Orias E."/>
        </authorList>
    </citation>
    <scope>NUCLEOTIDE SEQUENCE [LARGE SCALE GENOMIC DNA]</scope>
    <source>
        <strain evidence="5">SB210</strain>
    </source>
</reference>
<evidence type="ECO:0000256" key="1">
    <source>
        <dbReference type="SAM" id="Coils"/>
    </source>
</evidence>
<dbReference type="KEGG" id="tet:TTHERM_00343530"/>
<name>I7MKC3_TETTS</name>
<dbReference type="PANTHER" id="PTHR30595:SF6">
    <property type="entry name" value="SCHLAFEN ALBA-2 DOMAIN-CONTAINING PROTEIN"/>
    <property type="match status" value="1"/>
</dbReference>
<dbReference type="AlphaFoldDB" id="I7MKC3"/>